<dbReference type="GO" id="GO:0006313">
    <property type="term" value="P:DNA transposition"/>
    <property type="evidence" value="ECO:0007669"/>
    <property type="project" value="InterPro"/>
</dbReference>
<dbReference type="InterPro" id="IPR002559">
    <property type="entry name" value="Transposase_11"/>
</dbReference>
<dbReference type="PANTHER" id="PTHR34614">
    <property type="match status" value="1"/>
</dbReference>
<name>I4ZBF1_9BACT</name>
<organism evidence="2 3">
    <name type="scientific">Prevotella bivia DSM 20514</name>
    <dbReference type="NCBI Taxonomy" id="868129"/>
    <lineage>
        <taxon>Bacteria</taxon>
        <taxon>Pseudomonadati</taxon>
        <taxon>Bacteroidota</taxon>
        <taxon>Bacteroidia</taxon>
        <taxon>Bacteroidales</taxon>
        <taxon>Prevotellaceae</taxon>
        <taxon>Prevotella</taxon>
    </lineage>
</organism>
<evidence type="ECO:0000313" key="3">
    <source>
        <dbReference type="Proteomes" id="UP000002786"/>
    </source>
</evidence>
<dbReference type="EMBL" id="JH660659">
    <property type="protein sequence ID" value="EIM33543.1"/>
    <property type="molecule type" value="Genomic_DNA"/>
</dbReference>
<dbReference type="GO" id="GO:0003677">
    <property type="term" value="F:DNA binding"/>
    <property type="evidence" value="ECO:0007669"/>
    <property type="project" value="InterPro"/>
</dbReference>
<protein>
    <submittedName>
        <fullName evidence="2">Transposase</fullName>
    </submittedName>
</protein>
<gene>
    <name evidence="2" type="ORF">PrebiDRAFT_1865</name>
</gene>
<sequence>MVKNTPLIGILLVISAYFAKLFPDFVTQKIRILQLIDKQSFVSLRHLFLGDAKGFLTMFVRKKRHRSGNIGVIVVEKIGGKMKELATIGVAYNEDEVENLVNEAKEWITRENLRRHPQLDLFGEEREACDREREEVRRVLSNVSNILLNGCDLILDRTFDRIGFNRIDDEVFRKLVKARLAYPTSKAATVEYLKNHFDEDVDLSKIYRYLDKLSDHQHEIVQDISVHHTAKLFGGNIGVLFYDVTTLYFEADYEDELRKTGFSKEGRHSNPQIILGLLVSLGGYPLAYCIHEGNKYEGHTMLPTINEFVSKYGLENFVVVADSGLMNNANIAELESHGYKYIIGAKIKNESQEVKNWILEQPKRDCQMVEYDKGGGRRLLVGYTDDRAKKDAYNREKGIRRLEKAYKHGALTKGNINKRGYNKFLSMDGEVKVAINYDRVADDSKWDGLKGYITNTDMPIQNVYTAYHNLWHVERAFRIAKSKIEIRPMFHFTRKRIEAHICICFVALKVYKELERMLKTSEIKMSVDKVLALAKTITTIQIKLPLNKEVYTQTMLMTRHQKIAKLFDEDFWVTQ</sequence>
<dbReference type="Pfam" id="PF01609">
    <property type="entry name" value="DDE_Tnp_1"/>
    <property type="match status" value="1"/>
</dbReference>
<dbReference type="Proteomes" id="UP000002786">
    <property type="component" value="Unassembled WGS sequence"/>
</dbReference>
<dbReference type="HOGENOM" id="CLU_022426_1_1_10"/>
<proteinExistence type="predicted"/>
<dbReference type="SUPFAM" id="SSF53098">
    <property type="entry name" value="Ribonuclease H-like"/>
    <property type="match status" value="1"/>
</dbReference>
<dbReference type="NCBIfam" id="NF033559">
    <property type="entry name" value="transpos_IS1634"/>
    <property type="match status" value="1"/>
</dbReference>
<evidence type="ECO:0000313" key="2">
    <source>
        <dbReference type="EMBL" id="EIM33543.1"/>
    </source>
</evidence>
<feature type="domain" description="Transposase IS4-like" evidence="1">
    <location>
        <begin position="266"/>
        <end position="508"/>
    </location>
</feature>
<keyword evidence="3" id="KW-1185">Reference proteome</keyword>
<dbReference type="InterPro" id="IPR012337">
    <property type="entry name" value="RNaseH-like_sf"/>
</dbReference>
<dbReference type="AlphaFoldDB" id="I4ZBF1"/>
<accession>I4ZBF1</accession>
<evidence type="ECO:0000259" key="1">
    <source>
        <dbReference type="Pfam" id="PF01609"/>
    </source>
</evidence>
<dbReference type="InterPro" id="IPR047654">
    <property type="entry name" value="IS1634_transpos"/>
</dbReference>
<dbReference type="PANTHER" id="PTHR34614:SF2">
    <property type="entry name" value="TRANSPOSASE IS4-LIKE DOMAIN-CONTAINING PROTEIN"/>
    <property type="match status" value="1"/>
</dbReference>
<dbReference type="GO" id="GO:0004803">
    <property type="term" value="F:transposase activity"/>
    <property type="evidence" value="ECO:0007669"/>
    <property type="project" value="InterPro"/>
</dbReference>
<reference evidence="2 3" key="1">
    <citation type="submission" date="2012-02" db="EMBL/GenBank/DDBJ databases">
        <title>Improved High-Quality Draft genome of Prevotella bivia DSM 20514.</title>
        <authorList>
            <consortium name="US DOE Joint Genome Institute (JGI-PGF)"/>
            <person name="Lucas S."/>
            <person name="Copeland A."/>
            <person name="Lapidus A."/>
            <person name="Bruce D."/>
            <person name="Goodwin L."/>
            <person name="Pitluck S."/>
            <person name="Peters L."/>
            <person name="Mikhailova N."/>
            <person name="Munk A.C.C."/>
            <person name="Kyrpides N."/>
            <person name="Mavromatis K."/>
            <person name="Detter J.C."/>
            <person name="Han C."/>
            <person name="Land M."/>
            <person name="Hauser L."/>
            <person name="Markowitz V."/>
            <person name="Cheng J.-F."/>
            <person name="Hugenholtz P."/>
            <person name="Woyke T."/>
            <person name="Wu D."/>
            <person name="Gronow S."/>
            <person name="Wellnitz S."/>
            <person name="Brambilla E."/>
            <person name="Klenk H.-P."/>
            <person name="Eisen J.A."/>
        </authorList>
    </citation>
    <scope>NUCLEOTIDE SEQUENCE [LARGE SCALE GENOMIC DNA]</scope>
    <source>
        <strain evidence="2 3">DSM 20514</strain>
    </source>
</reference>